<evidence type="ECO:0000259" key="4">
    <source>
        <dbReference type="PROSITE" id="PS51132"/>
    </source>
</evidence>
<dbReference type="SUPFAM" id="SSF63825">
    <property type="entry name" value="YWTD domain"/>
    <property type="match status" value="1"/>
</dbReference>
<keyword evidence="6" id="KW-1185">Reference proteome</keyword>
<organism evidence="5 6">
    <name type="scientific">Oryctes borbonicus</name>
    <dbReference type="NCBI Taxonomy" id="1629725"/>
    <lineage>
        <taxon>Eukaryota</taxon>
        <taxon>Metazoa</taxon>
        <taxon>Ecdysozoa</taxon>
        <taxon>Arthropoda</taxon>
        <taxon>Hexapoda</taxon>
        <taxon>Insecta</taxon>
        <taxon>Pterygota</taxon>
        <taxon>Neoptera</taxon>
        <taxon>Endopterygota</taxon>
        <taxon>Coleoptera</taxon>
        <taxon>Polyphaga</taxon>
        <taxon>Scarabaeiformia</taxon>
        <taxon>Scarabaeidae</taxon>
        <taxon>Dynastinae</taxon>
        <taxon>Oryctes</taxon>
    </lineage>
</organism>
<comment type="subcellular location">
    <subcellularLocation>
        <location evidence="1">Secreted</location>
    </subcellularLocation>
</comment>
<dbReference type="AlphaFoldDB" id="A0A0T6BAK4"/>
<dbReference type="OrthoDB" id="8626508at2759"/>
<evidence type="ECO:0000256" key="2">
    <source>
        <dbReference type="ARBA" id="ARBA00022525"/>
    </source>
</evidence>
<dbReference type="GO" id="GO:0007165">
    <property type="term" value="P:signal transduction"/>
    <property type="evidence" value="ECO:0007669"/>
    <property type="project" value="TreeGrafter"/>
</dbReference>
<evidence type="ECO:0000313" key="5">
    <source>
        <dbReference type="EMBL" id="KRT84325.1"/>
    </source>
</evidence>
<dbReference type="EMBL" id="LJIG01002615">
    <property type="protein sequence ID" value="KRT84325.1"/>
    <property type="molecule type" value="Genomic_DNA"/>
</dbReference>
<sequence length="282" mass="32987">PDCLLYAIGKPVYHRFTNETYGSWMRDLNVQEGDKYWSTREGNYSYLFEFANKTVFRKDRYTNYYILNPQYRGNAHVVFNGSFFYVSKYEAKIFKYNMVSDSKTNQSIPGLPAQAPNLYKTGYNFMDLNIDDNGLWVIFGIPDTNNTGVMKMDPNTLEIQYIWNISLNHQKFGEMFIACGVLYAVDSVQDRNSKIRFALDLYNNRILDVNLAFTNPFKNTTTVGYNHKNKELYTWDRGNQLTYPVRYNEMSPHLLGKDERHDQLEPEAQALTGVHINHNLML</sequence>
<accession>A0A0T6BAK4</accession>
<evidence type="ECO:0000256" key="3">
    <source>
        <dbReference type="PROSITE-ProRule" id="PRU00446"/>
    </source>
</evidence>
<dbReference type="Proteomes" id="UP000051574">
    <property type="component" value="Unassembled WGS sequence"/>
</dbReference>
<keyword evidence="2" id="KW-0964">Secreted</keyword>
<reference evidence="5 6" key="1">
    <citation type="submission" date="2015-09" db="EMBL/GenBank/DDBJ databases">
        <title>Draft genome of the scarab beetle Oryctes borbonicus.</title>
        <authorList>
            <person name="Meyer J.M."/>
            <person name="Markov G.V."/>
            <person name="Baskaran P."/>
            <person name="Herrmann M."/>
            <person name="Sommer R.J."/>
            <person name="Roedelsperger C."/>
        </authorList>
    </citation>
    <scope>NUCLEOTIDE SEQUENCE [LARGE SCALE GENOMIC DNA]</scope>
    <source>
        <strain evidence="5">OB123</strain>
        <tissue evidence="5">Whole animal</tissue>
    </source>
</reference>
<dbReference type="PANTHER" id="PTHR23192">
    <property type="entry name" value="OLFACTOMEDIN-RELATED"/>
    <property type="match status" value="1"/>
</dbReference>
<comment type="caution">
    <text evidence="5">The sequence shown here is derived from an EMBL/GenBank/DDBJ whole genome shotgun (WGS) entry which is preliminary data.</text>
</comment>
<name>A0A0T6BAK4_9SCAR</name>
<dbReference type="InterPro" id="IPR003112">
    <property type="entry name" value="Olfac-like_dom"/>
</dbReference>
<dbReference type="PROSITE" id="PS51132">
    <property type="entry name" value="OLF"/>
    <property type="match status" value="1"/>
</dbReference>
<feature type="non-terminal residue" evidence="5">
    <location>
        <position position="1"/>
    </location>
</feature>
<feature type="domain" description="Olfactomedin-like" evidence="4">
    <location>
        <begin position="2"/>
        <end position="249"/>
    </location>
</feature>
<evidence type="ECO:0000313" key="6">
    <source>
        <dbReference type="Proteomes" id="UP000051574"/>
    </source>
</evidence>
<dbReference type="PANTHER" id="PTHR23192:SF85">
    <property type="entry name" value="GLIOMEDIN"/>
    <property type="match status" value="1"/>
</dbReference>
<dbReference type="SMART" id="SM00284">
    <property type="entry name" value="OLF"/>
    <property type="match status" value="1"/>
</dbReference>
<gene>
    <name evidence="5" type="ORF">AMK59_2562</name>
</gene>
<comment type="caution">
    <text evidence="3">Lacks conserved residue(s) required for the propagation of feature annotation.</text>
</comment>
<dbReference type="InterPro" id="IPR050605">
    <property type="entry name" value="Olfactomedin-like_domain"/>
</dbReference>
<dbReference type="GO" id="GO:0005615">
    <property type="term" value="C:extracellular space"/>
    <property type="evidence" value="ECO:0007669"/>
    <property type="project" value="TreeGrafter"/>
</dbReference>
<dbReference type="Pfam" id="PF02191">
    <property type="entry name" value="OLF"/>
    <property type="match status" value="1"/>
</dbReference>
<evidence type="ECO:0000256" key="1">
    <source>
        <dbReference type="ARBA" id="ARBA00004613"/>
    </source>
</evidence>
<protein>
    <recommendedName>
        <fullName evidence="4">Olfactomedin-like domain-containing protein</fullName>
    </recommendedName>
</protein>
<proteinExistence type="predicted"/>